<protein>
    <submittedName>
        <fullName evidence="4">Uncharacterized protein</fullName>
    </submittedName>
</protein>
<evidence type="ECO:0000313" key="4">
    <source>
        <dbReference type="EMBL" id="OAM97939.1"/>
    </source>
</evidence>
<dbReference type="GeneID" id="78078140"/>
<evidence type="ECO:0000313" key="5">
    <source>
        <dbReference type="Proteomes" id="UP000094761"/>
    </source>
</evidence>
<dbReference type="Proteomes" id="UP001150001">
    <property type="component" value="Unassembled WGS sequence"/>
</dbReference>
<feature type="region of interest" description="Disordered" evidence="1">
    <location>
        <begin position="27"/>
        <end position="48"/>
    </location>
</feature>
<evidence type="ECO:0000256" key="1">
    <source>
        <dbReference type="SAM" id="MobiDB-lite"/>
    </source>
</evidence>
<dbReference type="OrthoDB" id="5905773at2"/>
<evidence type="ECO:0000256" key="2">
    <source>
        <dbReference type="SAM" id="SignalP"/>
    </source>
</evidence>
<reference evidence="4 5" key="1">
    <citation type="submission" date="2016-03" db="EMBL/GenBank/DDBJ databases">
        <title>Draft genome sequence of the Vibrio tubiashii subs. europaeus.</title>
        <authorList>
            <person name="Spinard E."/>
            <person name="Dubert J."/>
            <person name="Nelson D.R."/>
            <person name="Barja J.L."/>
        </authorList>
    </citation>
    <scope>NUCLEOTIDE SEQUENCE [LARGE SCALE GENOMIC DNA]</scope>
    <source>
        <strain evidence="5">PP-638</strain>
        <strain evidence="4">PP2-638</strain>
    </source>
</reference>
<comment type="caution">
    <text evidence="4">The sequence shown here is derived from an EMBL/GenBank/DDBJ whole genome shotgun (WGS) entry which is preliminary data.</text>
</comment>
<name>A0A178J8K5_9VIBR</name>
<evidence type="ECO:0000313" key="3">
    <source>
        <dbReference type="EMBL" id="MDC5739191.1"/>
    </source>
</evidence>
<keyword evidence="6" id="KW-1185">Reference proteome</keyword>
<dbReference type="EMBL" id="LUAX01000007">
    <property type="protein sequence ID" value="OAM97939.1"/>
    <property type="molecule type" value="Genomic_DNA"/>
</dbReference>
<dbReference type="AlphaFoldDB" id="A0A178J8K5"/>
<dbReference type="EMBL" id="JAPFIT010000010">
    <property type="protein sequence ID" value="MDC5739191.1"/>
    <property type="molecule type" value="Genomic_DNA"/>
</dbReference>
<dbReference type="PROSITE" id="PS51257">
    <property type="entry name" value="PROKAR_LIPOPROTEIN"/>
    <property type="match status" value="1"/>
</dbReference>
<organism evidence="4 5">
    <name type="scientific">Vibrio europaeus</name>
    <dbReference type="NCBI Taxonomy" id="300876"/>
    <lineage>
        <taxon>Bacteria</taxon>
        <taxon>Pseudomonadati</taxon>
        <taxon>Pseudomonadota</taxon>
        <taxon>Gammaproteobacteria</taxon>
        <taxon>Vibrionales</taxon>
        <taxon>Vibrionaceae</taxon>
        <taxon>Vibrio</taxon>
        <taxon>Vibrio oreintalis group</taxon>
    </lineage>
</organism>
<dbReference type="RefSeq" id="WP_084656943.1">
    <property type="nucleotide sequence ID" value="NZ_JAPFIM010000018.1"/>
</dbReference>
<feature type="chain" id="PRO_5044550524" evidence="2">
    <location>
        <begin position="21"/>
        <end position="91"/>
    </location>
</feature>
<reference evidence="3" key="2">
    <citation type="submission" date="2022-11" db="EMBL/GenBank/DDBJ databases">
        <title>Role of the vibriolysin VemA secreted by the emergent pathogen Vibrio europaeus in the colonization of Manila clam mucus.</title>
        <authorList>
            <person name="Martinez C."/>
            <person name="Rodriguez S."/>
            <person name="Vences A."/>
            <person name="Barja J.L."/>
            <person name="Toranzo A.E."/>
            <person name="Dubert J."/>
        </authorList>
    </citation>
    <scope>NUCLEOTIDE SEQUENCE</scope>
    <source>
        <strain evidence="3">3454</strain>
    </source>
</reference>
<evidence type="ECO:0000313" key="6">
    <source>
        <dbReference type="Proteomes" id="UP001150001"/>
    </source>
</evidence>
<proteinExistence type="predicted"/>
<feature type="signal peptide" evidence="2">
    <location>
        <begin position="1"/>
        <end position="20"/>
    </location>
</feature>
<keyword evidence="2" id="KW-0732">Signal</keyword>
<accession>A0A178J8K5</accession>
<sequence length="91" mass="9883">MIYKHPVFLLSLLATLIGCSSTNETLTPEEVVNQPPPTIQKEASDPEPIQKSVDAQVLLDTEPTRQILTAVESLTDTLNVLSFGIFAGSKM</sequence>
<dbReference type="Proteomes" id="UP000094761">
    <property type="component" value="Unassembled WGS sequence"/>
</dbReference>
<gene>
    <name evidence="4" type="ORF">AZ468_20645</name>
    <name evidence="3" type="ORF">OPW20_03875</name>
</gene>